<organism evidence="1">
    <name type="scientific">Cacopsylla melanoneura</name>
    <dbReference type="NCBI Taxonomy" id="428564"/>
    <lineage>
        <taxon>Eukaryota</taxon>
        <taxon>Metazoa</taxon>
        <taxon>Ecdysozoa</taxon>
        <taxon>Arthropoda</taxon>
        <taxon>Hexapoda</taxon>
        <taxon>Insecta</taxon>
        <taxon>Pterygota</taxon>
        <taxon>Neoptera</taxon>
        <taxon>Paraneoptera</taxon>
        <taxon>Hemiptera</taxon>
        <taxon>Sternorrhyncha</taxon>
        <taxon>Psylloidea</taxon>
        <taxon>Psyllidae</taxon>
        <taxon>Psyllinae</taxon>
        <taxon>Cacopsylla</taxon>
    </lineage>
</organism>
<reference evidence="1" key="1">
    <citation type="submission" date="2021-05" db="EMBL/GenBank/DDBJ databases">
        <authorList>
            <person name="Alioto T."/>
            <person name="Alioto T."/>
            <person name="Gomez Garrido J."/>
        </authorList>
    </citation>
    <scope>NUCLEOTIDE SEQUENCE</scope>
</reference>
<dbReference type="AlphaFoldDB" id="A0A8D8XE56"/>
<evidence type="ECO:0000313" key="1">
    <source>
        <dbReference type="EMBL" id="CAG6693838.1"/>
    </source>
</evidence>
<accession>A0A8D8XE56</accession>
<protein>
    <submittedName>
        <fullName evidence="1">Uncharacterized protein</fullName>
    </submittedName>
</protein>
<name>A0A8D8XE56_9HEMI</name>
<dbReference type="EMBL" id="HBUF01314719">
    <property type="protein sequence ID" value="CAG6693838.1"/>
    <property type="molecule type" value="Transcribed_RNA"/>
</dbReference>
<proteinExistence type="predicted"/>
<sequence length="121" mass="14214">MQKKGGKSIPETGTCIVRDLFFLKKMQRKISLLQKCTRNPFQKLMQHLFNFETVHNHLSTNVNILRRPASDVTQADDVTRCFLPHHLFLRRTYNFLFHPTQALRGHYPYHPVGKHQEDGNS</sequence>